<name>A0A2P5EHW9_TREOI</name>
<feature type="non-terminal residue" evidence="1">
    <location>
        <position position="128"/>
    </location>
</feature>
<proteinExistence type="predicted"/>
<evidence type="ECO:0000313" key="1">
    <source>
        <dbReference type="EMBL" id="PON85138.1"/>
    </source>
</evidence>
<gene>
    <name evidence="1" type="ORF">TorRG33x02_191120</name>
</gene>
<dbReference type="InParanoid" id="A0A2P5EHW9"/>
<evidence type="ECO:0008006" key="3">
    <source>
        <dbReference type="Google" id="ProtNLM"/>
    </source>
</evidence>
<evidence type="ECO:0000313" key="2">
    <source>
        <dbReference type="Proteomes" id="UP000237000"/>
    </source>
</evidence>
<accession>A0A2P5EHW9</accession>
<dbReference type="EMBL" id="JXTC01000152">
    <property type="protein sequence ID" value="PON85138.1"/>
    <property type="molecule type" value="Genomic_DNA"/>
</dbReference>
<organism evidence="1 2">
    <name type="scientific">Trema orientale</name>
    <name type="common">Charcoal tree</name>
    <name type="synonym">Celtis orientalis</name>
    <dbReference type="NCBI Taxonomy" id="63057"/>
    <lineage>
        <taxon>Eukaryota</taxon>
        <taxon>Viridiplantae</taxon>
        <taxon>Streptophyta</taxon>
        <taxon>Embryophyta</taxon>
        <taxon>Tracheophyta</taxon>
        <taxon>Spermatophyta</taxon>
        <taxon>Magnoliopsida</taxon>
        <taxon>eudicotyledons</taxon>
        <taxon>Gunneridae</taxon>
        <taxon>Pentapetalae</taxon>
        <taxon>rosids</taxon>
        <taxon>fabids</taxon>
        <taxon>Rosales</taxon>
        <taxon>Cannabaceae</taxon>
        <taxon>Trema</taxon>
    </lineage>
</organism>
<dbReference type="PANTHER" id="PTHR36617:SF15">
    <property type="entry name" value="REVERSE TRANSCRIPTASE ZINC-BINDING DOMAIN-CONTAINING PROTEIN"/>
    <property type="match status" value="1"/>
</dbReference>
<comment type="caution">
    <text evidence="1">The sequence shown here is derived from an EMBL/GenBank/DDBJ whole genome shotgun (WGS) entry which is preliminary data.</text>
</comment>
<dbReference type="AlphaFoldDB" id="A0A2P5EHW9"/>
<reference evidence="2" key="1">
    <citation type="submission" date="2016-06" db="EMBL/GenBank/DDBJ databases">
        <title>Parallel loss of symbiosis genes in relatives of nitrogen-fixing non-legume Parasponia.</title>
        <authorList>
            <person name="Van Velzen R."/>
            <person name="Holmer R."/>
            <person name="Bu F."/>
            <person name="Rutten L."/>
            <person name="Van Zeijl A."/>
            <person name="Liu W."/>
            <person name="Santuari L."/>
            <person name="Cao Q."/>
            <person name="Sharma T."/>
            <person name="Shen D."/>
            <person name="Roswanjaya Y."/>
            <person name="Wardhani T."/>
            <person name="Kalhor M.S."/>
            <person name="Jansen J."/>
            <person name="Van den Hoogen J."/>
            <person name="Gungor B."/>
            <person name="Hartog M."/>
            <person name="Hontelez J."/>
            <person name="Verver J."/>
            <person name="Yang W.-C."/>
            <person name="Schijlen E."/>
            <person name="Repin R."/>
            <person name="Schilthuizen M."/>
            <person name="Schranz E."/>
            <person name="Heidstra R."/>
            <person name="Miyata K."/>
            <person name="Fedorova E."/>
            <person name="Kohlen W."/>
            <person name="Bisseling T."/>
            <person name="Smit S."/>
            <person name="Geurts R."/>
        </authorList>
    </citation>
    <scope>NUCLEOTIDE SEQUENCE [LARGE SCALE GENOMIC DNA]</scope>
    <source>
        <strain evidence="2">cv. RG33-2</strain>
    </source>
</reference>
<dbReference type="OrthoDB" id="1731458at2759"/>
<dbReference type="Proteomes" id="UP000237000">
    <property type="component" value="Unassembled WGS sequence"/>
</dbReference>
<keyword evidence="2" id="KW-1185">Reference proteome</keyword>
<sequence>MSYKRPWKFISSYLENFQKHIRCKVGSSLKIRFWEDLWVGDYTFADRFPLLYHLLDSKNTSIAALRTSENYIISWSFSWNLGSFRNLNERETERVSSLISILDLVRCREEENDTRIWQLDRFGQFSCK</sequence>
<protein>
    <recommendedName>
        <fullName evidence="3">Reverse transcriptase zinc-binding domain-containing protein</fullName>
    </recommendedName>
</protein>
<dbReference type="PANTHER" id="PTHR36617">
    <property type="entry name" value="PROTEIN, PUTATIVE-RELATED"/>
    <property type="match status" value="1"/>
</dbReference>